<dbReference type="NCBIfam" id="TIGR00197">
    <property type="entry name" value="yjeF_nterm"/>
    <property type="match status" value="1"/>
</dbReference>
<evidence type="ECO:0000259" key="1">
    <source>
        <dbReference type="PROSITE" id="PS51385"/>
    </source>
</evidence>
<dbReference type="EMBL" id="UOEU01000930">
    <property type="protein sequence ID" value="VAW42512.1"/>
    <property type="molecule type" value="Genomic_DNA"/>
</dbReference>
<dbReference type="EC" id="5.1.99.6" evidence="2"/>
<dbReference type="GO" id="GO:0000932">
    <property type="term" value="C:P-body"/>
    <property type="evidence" value="ECO:0007669"/>
    <property type="project" value="TreeGrafter"/>
</dbReference>
<proteinExistence type="inferred from homology"/>
<dbReference type="Pfam" id="PF03853">
    <property type="entry name" value="YjeF_N"/>
    <property type="match status" value="1"/>
</dbReference>
<accession>A0A3B0VTX2</accession>
<dbReference type="PANTHER" id="PTHR13612">
    <property type="entry name" value="ENHANCER OF MRNA-DECAPPING PROTEIN 3"/>
    <property type="match status" value="1"/>
</dbReference>
<reference evidence="2" key="1">
    <citation type="submission" date="2018-06" db="EMBL/GenBank/DDBJ databases">
        <authorList>
            <person name="Zhirakovskaya E."/>
        </authorList>
    </citation>
    <scope>NUCLEOTIDE SEQUENCE</scope>
</reference>
<organism evidence="2">
    <name type="scientific">hydrothermal vent metagenome</name>
    <dbReference type="NCBI Taxonomy" id="652676"/>
    <lineage>
        <taxon>unclassified sequences</taxon>
        <taxon>metagenomes</taxon>
        <taxon>ecological metagenomes</taxon>
    </lineage>
</organism>
<dbReference type="GO" id="GO:0031087">
    <property type="term" value="P:deadenylation-independent decapping of nuclear-transcribed mRNA"/>
    <property type="evidence" value="ECO:0007669"/>
    <property type="project" value="TreeGrafter"/>
</dbReference>
<dbReference type="AlphaFoldDB" id="A0A3B0VTX2"/>
<dbReference type="SUPFAM" id="SSF64153">
    <property type="entry name" value="YjeF N-terminal domain-like"/>
    <property type="match status" value="1"/>
</dbReference>
<dbReference type="PANTHER" id="PTHR13612:SF0">
    <property type="entry name" value="ENHANCER OF MRNA-DECAPPING PROTEIN 3"/>
    <property type="match status" value="1"/>
</dbReference>
<dbReference type="InterPro" id="IPR036652">
    <property type="entry name" value="YjeF_N_dom_sf"/>
</dbReference>
<feature type="domain" description="YjeF N-terminal" evidence="1">
    <location>
        <begin position="18"/>
        <end position="229"/>
    </location>
</feature>
<name>A0A3B0VTX2_9ZZZZ</name>
<evidence type="ECO:0000313" key="2">
    <source>
        <dbReference type="EMBL" id="VAW42512.1"/>
    </source>
</evidence>
<dbReference type="GO" id="GO:0052856">
    <property type="term" value="F:NAD(P)HX epimerase activity"/>
    <property type="evidence" value="ECO:0007669"/>
    <property type="project" value="UniProtKB-EC"/>
</dbReference>
<dbReference type="HAMAP" id="MF_01966">
    <property type="entry name" value="NADHX_epimerase"/>
    <property type="match status" value="1"/>
</dbReference>
<dbReference type="GO" id="GO:0003729">
    <property type="term" value="F:mRNA binding"/>
    <property type="evidence" value="ECO:0007669"/>
    <property type="project" value="TreeGrafter"/>
</dbReference>
<dbReference type="InterPro" id="IPR004443">
    <property type="entry name" value="YjeF_N_dom"/>
</dbReference>
<dbReference type="PROSITE" id="PS51385">
    <property type="entry name" value="YJEF_N"/>
    <property type="match status" value="1"/>
</dbReference>
<keyword evidence="2" id="KW-0413">Isomerase</keyword>
<protein>
    <submittedName>
        <fullName evidence="2">NAD(P)H-hydrate epimerase</fullName>
        <ecNumber evidence="2">5.1.99.6</ecNumber>
    </submittedName>
</protein>
<sequence length="253" mass="27214">MNFPWATEDVPFVDTQQMIEVDRAMIEDFHIDLIQMMENAGRNLAHLARHRFLDGNPVGKTVVVLAGTGGNGGGGLVAAHRLHNYGAKIQLFITKADAHFTPVPRHQLDIVRRMGINVGFVEDLDKYRETAVSPHLILDGIIGYSLRGAPRGSAAELIRWANQQNAPILALDTPSGVDTSSGVAFTPAIQATATMTLALPKAGLLTNNVAAQVGELYLADISVPPALYANPALQLAVGHLFAQSDIIRLKSNQ</sequence>
<dbReference type="Gene3D" id="3.40.50.10260">
    <property type="entry name" value="YjeF N-terminal domain"/>
    <property type="match status" value="1"/>
</dbReference>
<gene>
    <name evidence="2" type="ORF">MNBD_CHLOROFLEXI01-1454</name>
</gene>
<dbReference type="GO" id="GO:0033962">
    <property type="term" value="P:P-body assembly"/>
    <property type="evidence" value="ECO:0007669"/>
    <property type="project" value="TreeGrafter"/>
</dbReference>